<sequence>MLHVPRLPAGTAALHVHPDFPGLPRRPLRGLQAGRPVKPADRRVIQYRGFHKFSGQILPALPEIAQRLVREQQIAVPAAQRPQCVQYILRQQIFNFIEHHADVWPLPELVPRNDDLRAAGKQHFLHTDHRLVVHRADNVQAAAAVDNPRHIDATVRLQDAQVSDVFQPSDQPLHVLFQGLRQRVRRRQHLLNVCPLRKLLRNQLRRFLLADAVVVRHVAGLAQVKPGNQQVFQRVLVEIAEQIQLRRFPRPQIQQGEVRTVRPEDVRRPCVPFGVEVHHRVPEIAYAANERVGGHHALAAPGQAEDLNVGLAPGITRNQHRLALLILTQKHRLLLPGLLRGKIGQRINRYRLPEMQVAHVGHLSCPLAAAPALLIQFRVHRLVSSRKMTVKQQERQQPRQHNPDSQPARAPGNPEQVSRLQQVIICVCVEVRTQDGFSPALDKHGDNQPPQKGQTGRAGQPVRVVPDMSTCPDHPPGRIQRGQHRKWRWPFIIALIAIGILPSLLMTQPHKTHPSGPKFSQTEKQADN</sequence>
<dbReference type="EMBL" id="CAAHDI010000038">
    <property type="protein sequence ID" value="VGM56774.1"/>
    <property type="molecule type" value="Genomic_DNA"/>
</dbReference>
<accession>A0A486W242</accession>
<feature type="region of interest" description="Disordered" evidence="1">
    <location>
        <begin position="509"/>
        <end position="528"/>
    </location>
</feature>
<reference evidence="3" key="1">
    <citation type="submission" date="2019-03" db="EMBL/GenBank/DDBJ databases">
        <authorList>
            <consortium name="Pathogen Informatics"/>
        </authorList>
    </citation>
    <scope>NUCLEOTIDE SEQUENCE</scope>
    <source>
        <strain evidence="3">5012STDY7626467</strain>
    </source>
</reference>
<evidence type="ECO:0000313" key="3">
    <source>
        <dbReference type="EMBL" id="VGM56774.1"/>
    </source>
</evidence>
<keyword evidence="2" id="KW-0472">Membrane</keyword>
<name>A0A486W242_KLEPN</name>
<keyword evidence="2" id="KW-0812">Transmembrane</keyword>
<proteinExistence type="predicted"/>
<feature type="transmembrane region" description="Helical" evidence="2">
    <location>
        <begin position="487"/>
        <end position="505"/>
    </location>
</feature>
<keyword evidence="2" id="KW-1133">Transmembrane helix</keyword>
<feature type="region of interest" description="Disordered" evidence="1">
    <location>
        <begin position="438"/>
        <end position="464"/>
    </location>
</feature>
<protein>
    <submittedName>
        <fullName evidence="3">Uncharacterized protein</fullName>
    </submittedName>
</protein>
<dbReference type="AlphaFoldDB" id="A0A486W242"/>
<feature type="region of interest" description="Disordered" evidence="1">
    <location>
        <begin position="387"/>
        <end position="416"/>
    </location>
</feature>
<feature type="compositionally biased region" description="Polar residues" evidence="1">
    <location>
        <begin position="518"/>
        <end position="528"/>
    </location>
</feature>
<evidence type="ECO:0000256" key="1">
    <source>
        <dbReference type="SAM" id="MobiDB-lite"/>
    </source>
</evidence>
<gene>
    <name evidence="3" type="ORF">SAMEA4873629_05375</name>
</gene>
<evidence type="ECO:0000256" key="2">
    <source>
        <dbReference type="SAM" id="Phobius"/>
    </source>
</evidence>
<organism evidence="3">
    <name type="scientific">Klebsiella pneumoniae</name>
    <dbReference type="NCBI Taxonomy" id="573"/>
    <lineage>
        <taxon>Bacteria</taxon>
        <taxon>Pseudomonadati</taxon>
        <taxon>Pseudomonadota</taxon>
        <taxon>Gammaproteobacteria</taxon>
        <taxon>Enterobacterales</taxon>
        <taxon>Enterobacteriaceae</taxon>
        <taxon>Klebsiella/Raoultella group</taxon>
        <taxon>Klebsiella</taxon>
        <taxon>Klebsiella pneumoniae complex</taxon>
    </lineage>
</organism>